<evidence type="ECO:0000313" key="7">
    <source>
        <dbReference type="Proteomes" id="UP000321306"/>
    </source>
</evidence>
<feature type="signal peptide" evidence="5">
    <location>
        <begin position="1"/>
        <end position="28"/>
    </location>
</feature>
<keyword evidence="2" id="KW-0574">Periplasm</keyword>
<dbReference type="Gene3D" id="3.40.190.170">
    <property type="entry name" value="Bacterial extracellular solute-binding protein, family 7"/>
    <property type="match status" value="1"/>
</dbReference>
<feature type="binding site" evidence="4">
    <location>
        <position position="242"/>
    </location>
    <ligand>
        <name>substrate</name>
    </ligand>
</feature>
<dbReference type="RefSeq" id="WP_146888395.1">
    <property type="nucleotide sequence ID" value="NZ_BJXB01000025.1"/>
</dbReference>
<dbReference type="GO" id="GO:0031317">
    <property type="term" value="C:tripartite ATP-independent periplasmic transporter complex"/>
    <property type="evidence" value="ECO:0007669"/>
    <property type="project" value="InterPro"/>
</dbReference>
<sequence>MKRRDFLKKAGIAGAAAAASSTFGTVHAQTSPTIRWRLVSSFPKSLDTIFGAADMLADRVKELTDGKFQIKTFAAGEVVPGLQVLDAVQAGTVEVGHTAGYYFVGKSPTLAFDTAVPFGLTARQQNAWLYHGGGLELMRDVYADFKCINFPGGNTGAQMGGWFKKEVKGVADLKGLKMRIPGLGGQVMARLGAVPQTIAGGDIYPALERGTIDATEWVGPYDDEKLGFYKIAKYYYYPGFWEAGPGLSFIVNTDEWKKLPKAYQLAFEVAAAEANVHMLAKYDALNPAALQRLTQKGVKLRKYSNAILDAALKASLDLYDDEAAKDAKYKKVYTQWKKFRADSYRWSATTDLGFEQYAFLKK</sequence>
<dbReference type="InterPro" id="IPR018389">
    <property type="entry name" value="DctP_fam"/>
</dbReference>
<comment type="function">
    <text evidence="2">Part of the tripartite ATP-independent periplasmic (TRAP) transport system.</text>
</comment>
<reference evidence="6 7" key="1">
    <citation type="submission" date="2019-07" db="EMBL/GenBank/DDBJ databases">
        <title>Whole genome shotgun sequence of Deinococcus cellulosilyticus NBRC 106333.</title>
        <authorList>
            <person name="Hosoyama A."/>
            <person name="Uohara A."/>
            <person name="Ohji S."/>
            <person name="Ichikawa N."/>
        </authorList>
    </citation>
    <scope>NUCLEOTIDE SEQUENCE [LARGE SCALE GENOMIC DNA]</scope>
    <source>
        <strain evidence="6 7">NBRC 106333</strain>
    </source>
</reference>
<dbReference type="NCBIfam" id="NF037995">
    <property type="entry name" value="TRAP_S1"/>
    <property type="match status" value="1"/>
</dbReference>
<dbReference type="EMBL" id="BJXB01000025">
    <property type="protein sequence ID" value="GEM48881.1"/>
    <property type="molecule type" value="Genomic_DNA"/>
</dbReference>
<dbReference type="InterPro" id="IPR006311">
    <property type="entry name" value="TAT_signal"/>
</dbReference>
<dbReference type="GO" id="GO:0046872">
    <property type="term" value="F:metal ion binding"/>
    <property type="evidence" value="ECO:0007669"/>
    <property type="project" value="UniProtKB-KW"/>
</dbReference>
<dbReference type="NCBIfam" id="TIGR01409">
    <property type="entry name" value="TAT_signal_seq"/>
    <property type="match status" value="1"/>
</dbReference>
<dbReference type="CDD" id="cd13682">
    <property type="entry name" value="PBP2_TRAP_alpha-ketoacid"/>
    <property type="match status" value="1"/>
</dbReference>
<dbReference type="GO" id="GO:0055085">
    <property type="term" value="P:transmembrane transport"/>
    <property type="evidence" value="ECO:0007669"/>
    <property type="project" value="InterPro"/>
</dbReference>
<evidence type="ECO:0000256" key="4">
    <source>
        <dbReference type="PIRSR" id="PIRSR039026-2"/>
    </source>
</evidence>
<dbReference type="InterPro" id="IPR026289">
    <property type="entry name" value="SBP_TakP-like"/>
</dbReference>
<dbReference type="OrthoDB" id="9815946at2"/>
<evidence type="ECO:0000313" key="6">
    <source>
        <dbReference type="EMBL" id="GEM48881.1"/>
    </source>
</evidence>
<keyword evidence="2 4" id="KW-0479">Metal-binding</keyword>
<dbReference type="AlphaFoldDB" id="A0A511N921"/>
<dbReference type="PROSITE" id="PS51318">
    <property type="entry name" value="TAT"/>
    <property type="match status" value="1"/>
</dbReference>
<comment type="caution">
    <text evidence="6">The sequence shown here is derived from an EMBL/GenBank/DDBJ whole genome shotgun (WGS) entry which is preliminary data.</text>
</comment>
<organism evidence="6 7">
    <name type="scientific">Deinococcus cellulosilyticus (strain DSM 18568 / NBRC 106333 / KACC 11606 / 5516J-15)</name>
    <dbReference type="NCBI Taxonomy" id="1223518"/>
    <lineage>
        <taxon>Bacteria</taxon>
        <taxon>Thermotogati</taxon>
        <taxon>Deinococcota</taxon>
        <taxon>Deinococci</taxon>
        <taxon>Deinococcales</taxon>
        <taxon>Deinococcaceae</taxon>
        <taxon>Deinococcus</taxon>
    </lineage>
</organism>
<feature type="binding site" evidence="4">
    <location>
        <position position="217"/>
    </location>
    <ligand>
        <name>Na(+)</name>
        <dbReference type="ChEBI" id="CHEBI:29101"/>
    </ligand>
</feature>
<dbReference type="Gene3D" id="3.40.190.10">
    <property type="entry name" value="Periplasmic binding protein-like II"/>
    <property type="match status" value="1"/>
</dbReference>
<dbReference type="GO" id="GO:0042597">
    <property type="term" value="C:periplasmic space"/>
    <property type="evidence" value="ECO:0007669"/>
    <property type="project" value="UniProtKB-SubCell"/>
</dbReference>
<keyword evidence="1 5" id="KW-0732">Signal</keyword>
<dbReference type="PANTHER" id="PTHR33376">
    <property type="match status" value="1"/>
</dbReference>
<dbReference type="Pfam" id="PF03480">
    <property type="entry name" value="DctP"/>
    <property type="match status" value="1"/>
</dbReference>
<dbReference type="InterPro" id="IPR019546">
    <property type="entry name" value="TAT_signal_bac_arc"/>
</dbReference>
<feature type="binding site" evidence="3">
    <location>
        <position position="179"/>
    </location>
    <ligand>
        <name>substrate</name>
    </ligand>
</feature>
<dbReference type="GO" id="GO:0043177">
    <property type="term" value="F:organic acid binding"/>
    <property type="evidence" value="ECO:0007669"/>
    <property type="project" value="InterPro"/>
</dbReference>
<comment type="subunit">
    <text evidence="2">Homodimer.</text>
</comment>
<dbReference type="Proteomes" id="UP000321306">
    <property type="component" value="Unassembled WGS sequence"/>
</dbReference>
<feature type="binding site" evidence="4">
    <location>
        <position position="216"/>
    </location>
    <ligand>
        <name>substrate</name>
    </ligand>
</feature>
<accession>A0A511N921</accession>
<evidence type="ECO:0000256" key="2">
    <source>
        <dbReference type="PIRNR" id="PIRNR039026"/>
    </source>
</evidence>
<evidence type="ECO:0000256" key="5">
    <source>
        <dbReference type="SAM" id="SignalP"/>
    </source>
</evidence>
<gene>
    <name evidence="6" type="ORF">DC3_45160</name>
</gene>
<protein>
    <recommendedName>
        <fullName evidence="2">Extracytoplasmic solute receptor protein</fullName>
    </recommendedName>
    <alternativeName>
        <fullName evidence="2">TRAP transporter</fullName>
    </alternativeName>
</protein>
<comment type="similarity">
    <text evidence="2">Belongs to the bacterial solute-binding protein 7 family.</text>
</comment>
<comment type="subcellular location">
    <subcellularLocation>
        <location evidence="2">Periplasm</location>
    </subcellularLocation>
</comment>
<keyword evidence="2" id="KW-0813">Transport</keyword>
<proteinExistence type="inferred from homology"/>
<dbReference type="PIRSF" id="PIRSF039026">
    <property type="entry name" value="SiaP"/>
    <property type="match status" value="1"/>
</dbReference>
<name>A0A511N921_DEIC1</name>
<dbReference type="InterPro" id="IPR041722">
    <property type="entry name" value="TakP/all3028"/>
</dbReference>
<feature type="binding site" evidence="3">
    <location>
        <position position="158"/>
    </location>
    <ligand>
        <name>substrate</name>
    </ligand>
</feature>
<dbReference type="InterPro" id="IPR038404">
    <property type="entry name" value="TRAP_DctP_sf"/>
</dbReference>
<evidence type="ECO:0000256" key="3">
    <source>
        <dbReference type="PIRSR" id="PIRSR039026-1"/>
    </source>
</evidence>
<dbReference type="PANTHER" id="PTHR33376:SF5">
    <property type="entry name" value="EXTRACYTOPLASMIC SOLUTE RECEPTOR PROTEIN"/>
    <property type="match status" value="1"/>
</dbReference>
<keyword evidence="7" id="KW-1185">Reference proteome</keyword>
<evidence type="ECO:0000256" key="1">
    <source>
        <dbReference type="ARBA" id="ARBA00022729"/>
    </source>
</evidence>
<feature type="chain" id="PRO_5021917459" description="Extracytoplasmic solute receptor protein" evidence="5">
    <location>
        <begin position="29"/>
        <end position="362"/>
    </location>
</feature>
<dbReference type="GO" id="GO:0015849">
    <property type="term" value="P:organic acid transport"/>
    <property type="evidence" value="ECO:0007669"/>
    <property type="project" value="InterPro"/>
</dbReference>